<accession>A0A9D9H5L9</accession>
<dbReference type="Proteomes" id="UP000823615">
    <property type="component" value="Unassembled WGS sequence"/>
</dbReference>
<reference evidence="1" key="2">
    <citation type="journal article" date="2021" name="PeerJ">
        <title>Extensive microbial diversity within the chicken gut microbiome revealed by metagenomics and culture.</title>
        <authorList>
            <person name="Gilroy R."/>
            <person name="Ravi A."/>
            <person name="Getino M."/>
            <person name="Pursley I."/>
            <person name="Horton D.L."/>
            <person name="Alikhan N.F."/>
            <person name="Baker D."/>
            <person name="Gharbi K."/>
            <person name="Hall N."/>
            <person name="Watson M."/>
            <person name="Adriaenssens E.M."/>
            <person name="Foster-Nyarko E."/>
            <person name="Jarju S."/>
            <person name="Secka A."/>
            <person name="Antonio M."/>
            <person name="Oren A."/>
            <person name="Chaudhuri R.R."/>
            <person name="La Ragione R."/>
            <person name="Hildebrand F."/>
            <person name="Pallen M.J."/>
        </authorList>
    </citation>
    <scope>NUCLEOTIDE SEQUENCE</scope>
    <source>
        <strain evidence="1">7293</strain>
    </source>
</reference>
<evidence type="ECO:0000313" key="1">
    <source>
        <dbReference type="EMBL" id="MBO8436729.1"/>
    </source>
</evidence>
<protein>
    <submittedName>
        <fullName evidence="1">Uncharacterized protein</fullName>
    </submittedName>
</protein>
<name>A0A9D9H5L9_9SPIO</name>
<organism evidence="1 2">
    <name type="scientific">Candidatus Ornithospirochaeta stercoripullorum</name>
    <dbReference type="NCBI Taxonomy" id="2840899"/>
    <lineage>
        <taxon>Bacteria</taxon>
        <taxon>Pseudomonadati</taxon>
        <taxon>Spirochaetota</taxon>
        <taxon>Spirochaetia</taxon>
        <taxon>Spirochaetales</taxon>
        <taxon>Spirochaetaceae</taxon>
        <taxon>Spirochaetaceae incertae sedis</taxon>
        <taxon>Candidatus Ornithospirochaeta</taxon>
    </lineage>
</organism>
<dbReference type="AlphaFoldDB" id="A0A9D9H5L9"/>
<sequence>MIKRIILTLFVFICFVTCLFAFDERYQELLFTVTIPEDYGVFKPIDALSLDKFVFEIDDPDILLTSDNLDIGTMFDNTGSFDFTLLYYGNQEMQYDARIVVNTGMGWYMEKNNEFYSIPISVTYSEPSDIGEGITVDKYEVNDGVGVHIPATGPRRGDSVLTVSLEWEDDFDAPAGEYQASIGIAVEAI</sequence>
<dbReference type="EMBL" id="JADIMT010000080">
    <property type="protein sequence ID" value="MBO8436729.1"/>
    <property type="molecule type" value="Genomic_DNA"/>
</dbReference>
<evidence type="ECO:0000313" key="2">
    <source>
        <dbReference type="Proteomes" id="UP000823615"/>
    </source>
</evidence>
<gene>
    <name evidence="1" type="ORF">IAA97_07100</name>
</gene>
<comment type="caution">
    <text evidence="1">The sequence shown here is derived from an EMBL/GenBank/DDBJ whole genome shotgun (WGS) entry which is preliminary data.</text>
</comment>
<reference evidence="1" key="1">
    <citation type="submission" date="2020-10" db="EMBL/GenBank/DDBJ databases">
        <authorList>
            <person name="Gilroy R."/>
        </authorList>
    </citation>
    <scope>NUCLEOTIDE SEQUENCE</scope>
    <source>
        <strain evidence="1">7293</strain>
    </source>
</reference>
<proteinExistence type="predicted"/>